<dbReference type="InterPro" id="IPR030456">
    <property type="entry name" value="TF_fork_head_CS_2"/>
</dbReference>
<dbReference type="GeneID" id="107355689"/>
<feature type="compositionally biased region" description="Low complexity" evidence="7">
    <location>
        <begin position="201"/>
        <end position="213"/>
    </location>
</feature>
<dbReference type="InterPro" id="IPR036388">
    <property type="entry name" value="WH-like_DNA-bd_sf"/>
</dbReference>
<feature type="compositionally biased region" description="Low complexity" evidence="7">
    <location>
        <begin position="270"/>
        <end position="288"/>
    </location>
</feature>
<dbReference type="Gene3D" id="1.10.10.10">
    <property type="entry name" value="Winged helix-like DNA-binding domain superfamily/Winged helix DNA-binding domain"/>
    <property type="match status" value="1"/>
</dbReference>
<dbReference type="InterPro" id="IPR050211">
    <property type="entry name" value="FOX_domain-containing"/>
</dbReference>
<name>A0A0A8K8S9_ACRDI</name>
<dbReference type="SMART" id="SM00339">
    <property type="entry name" value="FH"/>
    <property type="match status" value="1"/>
</dbReference>
<evidence type="ECO:0000256" key="2">
    <source>
        <dbReference type="ARBA" id="ARBA00023015"/>
    </source>
</evidence>
<dbReference type="PANTHER" id="PTHR11829">
    <property type="entry name" value="FORKHEAD BOX PROTEIN"/>
    <property type="match status" value="1"/>
</dbReference>
<evidence type="ECO:0000256" key="7">
    <source>
        <dbReference type="SAM" id="MobiDB-lite"/>
    </source>
</evidence>
<feature type="DNA-binding region" description="Fork-head" evidence="6">
    <location>
        <begin position="77"/>
        <end position="171"/>
    </location>
</feature>
<dbReference type="GO" id="GO:0000978">
    <property type="term" value="F:RNA polymerase II cis-regulatory region sequence-specific DNA binding"/>
    <property type="evidence" value="ECO:0007669"/>
    <property type="project" value="TreeGrafter"/>
</dbReference>
<dbReference type="InterPro" id="IPR036390">
    <property type="entry name" value="WH_DNA-bd_sf"/>
</dbReference>
<sequence length="442" mass="49430">MSMYPYPTNSAAANNNMIAPIYGNQGYEFYRPGTSPYSSVHFPMYPAHGQYQGRQDRLYPPLPHAQRVPHQRHEMVKPPYSYIALIAMAIQSAPEKKITLSGIYQFIMDRFPYYRENKQGWQNSIRHNLSLNECFVKVPRDDKKPGKGSFWSLDPESLNMFENGSYLRRRKRFRKKDKTLSENSNSAENQDQKEHSTSADTKTTNSESPTTTSAPQEKAKDGEKRSATAQTARSDSNESSKTELSKAPVSKTSPPSCKRECMVGSEDNEMPSNNSPSEISENQGSSTPPSFPTVPPCTIYENAYTLNYPSYPQNGQQSNGSYSGAPYAVCHSPTYASTNTASGRAYVHRYDTQMGSEQSAMVSGRYSPHLSHYNQQPPRINMPKTYTCIAHIMDNMQASTNRQHTDPGSGTLRQASQAVSHRLPARTPTASQTCARCLSRSD</sequence>
<evidence type="ECO:0000256" key="1">
    <source>
        <dbReference type="ARBA" id="ARBA00004123"/>
    </source>
</evidence>
<dbReference type="GO" id="GO:0030154">
    <property type="term" value="P:cell differentiation"/>
    <property type="evidence" value="ECO:0007669"/>
    <property type="project" value="TreeGrafter"/>
</dbReference>
<evidence type="ECO:0000259" key="8">
    <source>
        <dbReference type="PROSITE" id="PS50039"/>
    </source>
</evidence>
<dbReference type="GO" id="GO:0000981">
    <property type="term" value="F:DNA-binding transcription factor activity, RNA polymerase II-specific"/>
    <property type="evidence" value="ECO:0007669"/>
    <property type="project" value="TreeGrafter"/>
</dbReference>
<accession>A0A0A8K8S9</accession>
<feature type="compositionally biased region" description="Basic and acidic residues" evidence="7">
    <location>
        <begin position="235"/>
        <end position="244"/>
    </location>
</feature>
<dbReference type="EMBL" id="AB823888">
    <property type="protein sequence ID" value="BAQ19116.1"/>
    <property type="molecule type" value="Genomic_DNA"/>
</dbReference>
<dbReference type="FunFam" id="1.10.10.10:FF:000016">
    <property type="entry name" value="Forkhead box protein I1"/>
    <property type="match status" value="1"/>
</dbReference>
<feature type="region of interest" description="Disordered" evidence="7">
    <location>
        <begin position="173"/>
        <end position="294"/>
    </location>
</feature>
<evidence type="ECO:0000313" key="9">
    <source>
        <dbReference type="EMBL" id="BAQ19116.1"/>
    </source>
</evidence>
<protein>
    <submittedName>
        <fullName evidence="9">Forkhead box C protein</fullName>
    </submittedName>
</protein>
<evidence type="ECO:0000256" key="5">
    <source>
        <dbReference type="ARBA" id="ARBA00023242"/>
    </source>
</evidence>
<dbReference type="InterPro" id="IPR001766">
    <property type="entry name" value="Fork_head_dom"/>
</dbReference>
<dbReference type="PROSITE" id="PS00657">
    <property type="entry name" value="FORK_HEAD_1"/>
    <property type="match status" value="1"/>
</dbReference>
<evidence type="ECO:0000256" key="3">
    <source>
        <dbReference type="ARBA" id="ARBA00023125"/>
    </source>
</evidence>
<feature type="region of interest" description="Disordered" evidence="7">
    <location>
        <begin position="400"/>
        <end position="429"/>
    </location>
</feature>
<keyword evidence="3 6" id="KW-0238">DNA-binding</keyword>
<feature type="compositionally biased region" description="Basic and acidic residues" evidence="7">
    <location>
        <begin position="217"/>
        <end position="226"/>
    </location>
</feature>
<dbReference type="PRINTS" id="PR00053">
    <property type="entry name" value="FORKHEAD"/>
</dbReference>
<dbReference type="Pfam" id="PF00250">
    <property type="entry name" value="Forkhead"/>
    <property type="match status" value="1"/>
</dbReference>
<dbReference type="KEGG" id="adf:107355689"/>
<keyword evidence="5 6" id="KW-0539">Nucleus</keyword>
<evidence type="ECO:0000256" key="4">
    <source>
        <dbReference type="ARBA" id="ARBA00023163"/>
    </source>
</evidence>
<reference evidence="9" key="1">
    <citation type="submission" date="2013-06" db="EMBL/GenBank/DDBJ databases">
        <title>Nodal signalling determines biradial asymmetry in Hydra.</title>
        <authorList>
            <person name="Watanabe H."/>
            <person name="Schmidt H."/>
            <person name="Kuhn A."/>
            <person name="Oezbek S."/>
            <person name="Hobmayer B."/>
            <person name="Holstein T.W."/>
        </authorList>
    </citation>
    <scope>NUCLEOTIDE SEQUENCE</scope>
</reference>
<dbReference type="SUPFAM" id="SSF46785">
    <property type="entry name" value="Winged helix' DNA-binding domain"/>
    <property type="match status" value="1"/>
</dbReference>
<dbReference type="PROSITE" id="PS00658">
    <property type="entry name" value="FORK_HEAD_2"/>
    <property type="match status" value="1"/>
</dbReference>
<dbReference type="PANTHER" id="PTHR11829:SF388">
    <property type="entry name" value="FORK HEAD DOMAIN-CONTAINING PROTEIN L1-RELATED"/>
    <property type="match status" value="1"/>
</dbReference>
<gene>
    <name evidence="9" type="primary">AdiFoxC</name>
</gene>
<dbReference type="InterPro" id="IPR018122">
    <property type="entry name" value="TF_fork_head_CS_1"/>
</dbReference>
<dbReference type="GO" id="GO:0009653">
    <property type="term" value="P:anatomical structure morphogenesis"/>
    <property type="evidence" value="ECO:0007669"/>
    <property type="project" value="TreeGrafter"/>
</dbReference>
<evidence type="ECO:0000256" key="6">
    <source>
        <dbReference type="PROSITE-ProRule" id="PRU00089"/>
    </source>
</evidence>
<feature type="domain" description="Fork-head" evidence="8">
    <location>
        <begin position="77"/>
        <end position="171"/>
    </location>
</feature>
<dbReference type="PROSITE" id="PS50039">
    <property type="entry name" value="FORK_HEAD_3"/>
    <property type="match status" value="1"/>
</dbReference>
<dbReference type="AlphaFoldDB" id="A0A0A8K8S9"/>
<keyword evidence="2" id="KW-0805">Transcription regulation</keyword>
<organism evidence="9">
    <name type="scientific">Acropora digitifera</name>
    <name type="common">Staghorn coral</name>
    <dbReference type="NCBI Taxonomy" id="70779"/>
    <lineage>
        <taxon>Eukaryota</taxon>
        <taxon>Metazoa</taxon>
        <taxon>Cnidaria</taxon>
        <taxon>Anthozoa</taxon>
        <taxon>Hexacorallia</taxon>
        <taxon>Scleractinia</taxon>
        <taxon>Astrocoeniina</taxon>
        <taxon>Acroporidae</taxon>
        <taxon>Acropora</taxon>
    </lineage>
</organism>
<dbReference type="OrthoDB" id="265717at2759"/>
<proteinExistence type="predicted"/>
<dbReference type="GO" id="GO:0005634">
    <property type="term" value="C:nucleus"/>
    <property type="evidence" value="ECO:0007669"/>
    <property type="project" value="UniProtKB-SubCell"/>
</dbReference>
<comment type="subcellular location">
    <subcellularLocation>
        <location evidence="1 6">Nucleus</location>
    </subcellularLocation>
</comment>
<feature type="compositionally biased region" description="Polar residues" evidence="7">
    <location>
        <begin position="400"/>
        <end position="419"/>
    </location>
</feature>
<keyword evidence="4" id="KW-0804">Transcription</keyword>